<feature type="compositionally biased region" description="Basic and acidic residues" evidence="3">
    <location>
        <begin position="947"/>
        <end position="963"/>
    </location>
</feature>
<evidence type="ECO:0000256" key="3">
    <source>
        <dbReference type="SAM" id="MobiDB-lite"/>
    </source>
</evidence>
<dbReference type="Gene3D" id="1.25.10.10">
    <property type="entry name" value="Leucine-rich Repeat Variant"/>
    <property type="match status" value="1"/>
</dbReference>
<gene>
    <name evidence="4" type="ORF">SO694_00051293</name>
</gene>
<evidence type="ECO:0000313" key="4">
    <source>
        <dbReference type="EMBL" id="KAK7241234.1"/>
    </source>
</evidence>
<feature type="region of interest" description="Disordered" evidence="3">
    <location>
        <begin position="583"/>
        <end position="636"/>
    </location>
</feature>
<evidence type="ECO:0000313" key="5">
    <source>
        <dbReference type="Proteomes" id="UP001363151"/>
    </source>
</evidence>
<keyword evidence="2" id="KW-0966">Cell projection</keyword>
<dbReference type="Proteomes" id="UP001363151">
    <property type="component" value="Unassembled WGS sequence"/>
</dbReference>
<protein>
    <submittedName>
        <fullName evidence="4">Uncharacterized protein</fullName>
    </submittedName>
</protein>
<proteinExistence type="predicted"/>
<feature type="compositionally biased region" description="Polar residues" evidence="3">
    <location>
        <begin position="480"/>
        <end position="495"/>
    </location>
</feature>
<dbReference type="SUPFAM" id="SSF48371">
    <property type="entry name" value="ARM repeat"/>
    <property type="match status" value="1"/>
</dbReference>
<dbReference type="EMBL" id="JBBJCI010000204">
    <property type="protein sequence ID" value="KAK7241234.1"/>
    <property type="molecule type" value="Genomic_DNA"/>
</dbReference>
<comment type="subcellular location">
    <subcellularLocation>
        <location evidence="1">Cell projection</location>
    </subcellularLocation>
</comment>
<feature type="region of interest" description="Disordered" evidence="3">
    <location>
        <begin position="1529"/>
        <end position="1589"/>
    </location>
</feature>
<feature type="compositionally biased region" description="Gly residues" evidence="3">
    <location>
        <begin position="7"/>
        <end position="16"/>
    </location>
</feature>
<sequence length="2222" mass="240530">MLAALKGAGGGAGGGRRSSVKDRMSVLRGSVLGGGGGGGEKKSALWDGAFGGGGGKQNPAMQAVLFHDLEPAKEGEDAEKRQPVSESIDLQLDCESLVELAKEKLAYERDVLLFRDPAGLEPIEDQEAWDALRDGWNRGVSARRTEKVRQLAATATDKCLGLSAAEAEAQGSDYRSAPPPAAGSPEELKVGRAKIKGFEQLYELFEQFQNLTGLETAGRRIAFAVADCLRPQAHQQEIANAAALVGWKMCERSEFMVRALIRYRCPELCVSLLQASAAHAVDAKRGSASARKKAERRETWLRDVYGQAARERGKMGKLSGAIAASRGGGSEVVEGALFCARASLGGGFATIGLLDALAARDSHAAKVLSDCAPTYLLGVATSDGDLAECSIAASTLCTALALSRAARQQVLQRPRAFGELGALLYASSTNINLLGCTVVGALVREKWSRKLVPPDQAAETLMALIKWCADEISGGGAPNTFEQSEPSSGARTKNLSHLREEASDESSHSSYQSDDSSIVRSAITGPRASLFSKSYGSGDGSGKAVDAAIYNLIGQACLAAWGCAASLLEKDPGELDRLYEPPIASWNQSPEPSLAPSPPKPNLRQRGRAPEPERDPDGSHDGDESDDELGGMSPSRLVKADMGDESWIELLVRVAGMDDVIDHASAEAAAGCLAVAASGPGGCAAISRASKVPGLLLDRFCDLLEKSGSLRVRVCAAHALVSGTLKPSRSVNAFYTGRDKGATFYTGCIARPNKRAGRRTRGTITGATKVGSVDAEVLDLADSVKDDHVLHTTILQNMETAKFKPRADARIVDVIDDEIGSRKLEAATAAVLLNLALHACPTAARTEAVLKQHVAMIDADCFGEKSAGMLRSVLRRGCLAVWALARTRTNRRRLNDVDCAGALAATLGGGASLATKEAALAALWLLACDEAGAVKVALAAPTNSSAEFRENEKRDSAVHEPPRDSNASSKAASLEDKPELPELAVRPSHATLARTSTIPVTVGIASFDPNLPGYCTIRMLALGLLHKLCMSSLDILNIVAAYATDLAPIILNTAHDPVPHVAKDAAAHHDYLEGARHYGKFRQRRGVVCAIGADDVEGASHRIIHDDGSASSESTASLAPQAAKRLQILAVETCFRLAECEEGARAIARARGTKALEALCATLLVHPRHYALRTIGAFRAAKLAQSTACRRQLVQCNAIELLVSNFHDPDAPAALRIYALHSLLNLSGETRIQPRLCKSALTPLLRIARVADDLPVAPPVKRTVLDADGEVVSWHHDAPHAHDDAKSEATSYDRMTKLRIPDDDNETAKMDRDLDLEARYAQSILANLSKNVTCRARMYQRHLKHASQALKRTIRADDAISASESISTAKHIVDDRTLSDFFANAKDRDFVSEKMAKRYNQIVAIHAKGPTEAQLQRLRRNFHDPVSRLWEEPPLDLDAPPRGGADVLRLDDDDDDDDWGQTVVSGLGDPGSPGGDPLDAFDLGRPSTTGSGGAGGRGGHRPSTAPQFSQRLSLVDNSPLLPASRALCAMPTIPGPESTSRPRASERHRRTNASLRAESRPRSPLRSSHRVGPLVGAGSPSLPGGENRWEPRVLNYSRDRATTEGDGEATAVRFSPRVLELEPNAPYHKITFHAPPRRKKGNAGRSVADAPPARLCKFKHTPGAKMYKGLFPCYTLSLDAGDRATQREDAADERPGASRKEAVEHCYFYYSTRVVCEAVDPGPSRMPAPPGTVDLLMRPVPPPPAVDVPDLDTLPATYRSRSKPAPDMKRHAIVLCATTGTFGGIPAQALPLYTRMVEKPPEPEAEEASLESEMPPAWEPDKSVFQSRVFESDSRAFFETPKVFKRAVQCDFTRLLGEERFARFVGKMDEGVAKDGDNVDEELEEVKEAFLSRYGTVLRIFDYYCACSSATNKSAFSISENNFNRFVSDCAIADDSTACTASECSKIFIVCNFETDKTSAANEVNDDRALMRYEFMECLVRMAVARFRHEINDVSECLDRLFDEVILPNIDPSAVLDPDIFRRDKFYFQAVDDAFKPHAKYLKLVYMKYSLLNPVAGKAKFGLVEWDALIKDCKLISDDLTSREMRLAFWWSRMVVIDEVKQRAKFMTLTWVEFLEALGRMAEMMTLPDDDDLRKVGAINAVDYERKLELAPSSVKDEINHKHEAEEDDADAPLAPRIDRLCKLLMGRIAVVFKGHISAGPKRLNLVGVYVTEEQLQEISLK</sequence>
<feature type="compositionally biased region" description="Basic and acidic residues" evidence="3">
    <location>
        <begin position="608"/>
        <end position="622"/>
    </location>
</feature>
<keyword evidence="5" id="KW-1185">Reference proteome</keyword>
<dbReference type="PANTHER" id="PTHR46613:SF1">
    <property type="entry name" value="RADIAL SPOKE HEAD 10 HOMOLOG B-RELATED"/>
    <property type="match status" value="1"/>
</dbReference>
<dbReference type="InterPro" id="IPR011989">
    <property type="entry name" value="ARM-like"/>
</dbReference>
<organism evidence="4 5">
    <name type="scientific">Aureococcus anophagefferens</name>
    <name type="common">Harmful bloom alga</name>
    <dbReference type="NCBI Taxonomy" id="44056"/>
    <lineage>
        <taxon>Eukaryota</taxon>
        <taxon>Sar</taxon>
        <taxon>Stramenopiles</taxon>
        <taxon>Ochrophyta</taxon>
        <taxon>Pelagophyceae</taxon>
        <taxon>Pelagomonadales</taxon>
        <taxon>Pelagomonadaceae</taxon>
        <taxon>Aureococcus</taxon>
    </lineage>
</organism>
<evidence type="ECO:0000256" key="2">
    <source>
        <dbReference type="ARBA" id="ARBA00023273"/>
    </source>
</evidence>
<feature type="compositionally biased region" description="Basic and acidic residues" evidence="3">
    <location>
        <begin position="497"/>
        <end position="507"/>
    </location>
</feature>
<dbReference type="PANTHER" id="PTHR46613">
    <property type="entry name" value="RADIAL SPOKE HEAD 10 HOMOLOG B-RELATED"/>
    <property type="match status" value="1"/>
</dbReference>
<dbReference type="InterPro" id="IPR016024">
    <property type="entry name" value="ARM-type_fold"/>
</dbReference>
<accession>A0ABR1FY99</accession>
<feature type="compositionally biased region" description="Low complexity" evidence="3">
    <location>
        <begin position="508"/>
        <end position="518"/>
    </location>
</feature>
<evidence type="ECO:0000256" key="1">
    <source>
        <dbReference type="ARBA" id="ARBA00004316"/>
    </source>
</evidence>
<feature type="region of interest" description="Disordered" evidence="3">
    <location>
        <begin position="1431"/>
        <end position="1506"/>
    </location>
</feature>
<comment type="caution">
    <text evidence="4">The sequence shown here is derived from an EMBL/GenBank/DDBJ whole genome shotgun (WGS) entry which is preliminary data.</text>
</comment>
<feature type="region of interest" description="Disordered" evidence="3">
    <location>
        <begin position="477"/>
        <end position="518"/>
    </location>
</feature>
<name>A0ABR1FY99_AURAN</name>
<reference evidence="4 5" key="1">
    <citation type="submission" date="2024-03" db="EMBL/GenBank/DDBJ databases">
        <title>Aureococcus anophagefferens CCMP1851 and Kratosvirus quantuckense: Draft genome of a second virus-susceptible host strain in the model system.</title>
        <authorList>
            <person name="Chase E."/>
            <person name="Truchon A.R."/>
            <person name="Schepens W."/>
            <person name="Wilhelm S.W."/>
        </authorList>
    </citation>
    <scope>NUCLEOTIDE SEQUENCE [LARGE SCALE GENOMIC DNA]</scope>
    <source>
        <strain evidence="4 5">CCMP1851</strain>
    </source>
</reference>
<feature type="region of interest" description="Disordered" evidence="3">
    <location>
        <begin position="945"/>
        <end position="988"/>
    </location>
</feature>
<feature type="region of interest" description="Disordered" evidence="3">
    <location>
        <begin position="1"/>
        <end position="24"/>
    </location>
</feature>